<dbReference type="AlphaFoldDB" id="A0A7S4GI52"/>
<accession>A0A7S4GI52</accession>
<reference evidence="2" key="1">
    <citation type="submission" date="2021-01" db="EMBL/GenBank/DDBJ databases">
        <authorList>
            <person name="Corre E."/>
            <person name="Pelletier E."/>
            <person name="Niang G."/>
            <person name="Scheremetjew M."/>
            <person name="Finn R."/>
            <person name="Kale V."/>
            <person name="Holt S."/>
            <person name="Cochrane G."/>
            <person name="Meng A."/>
            <person name="Brown T."/>
            <person name="Cohen L."/>
        </authorList>
    </citation>
    <scope>NUCLEOTIDE SEQUENCE</scope>
    <source>
        <strain evidence="2">CCMP1594</strain>
    </source>
</reference>
<feature type="compositionally biased region" description="Basic and acidic residues" evidence="1">
    <location>
        <begin position="22"/>
        <end position="38"/>
    </location>
</feature>
<feature type="region of interest" description="Disordered" evidence="1">
    <location>
        <begin position="1"/>
        <end position="39"/>
    </location>
</feature>
<proteinExistence type="predicted"/>
<protein>
    <submittedName>
        <fullName evidence="2">Uncharacterized protein</fullName>
    </submittedName>
</protein>
<dbReference type="EMBL" id="HBJA01142362">
    <property type="protein sequence ID" value="CAE0837710.1"/>
    <property type="molecule type" value="Transcribed_RNA"/>
</dbReference>
<evidence type="ECO:0000256" key="1">
    <source>
        <dbReference type="SAM" id="MobiDB-lite"/>
    </source>
</evidence>
<organism evidence="2">
    <name type="scientific">Eutreptiella gymnastica</name>
    <dbReference type="NCBI Taxonomy" id="73025"/>
    <lineage>
        <taxon>Eukaryota</taxon>
        <taxon>Discoba</taxon>
        <taxon>Euglenozoa</taxon>
        <taxon>Euglenida</taxon>
        <taxon>Spirocuta</taxon>
        <taxon>Euglenophyceae</taxon>
        <taxon>Eutreptiales</taxon>
        <taxon>Eutreptiaceae</taxon>
        <taxon>Eutreptiella</taxon>
    </lineage>
</organism>
<name>A0A7S4GI52_9EUGL</name>
<evidence type="ECO:0000313" key="2">
    <source>
        <dbReference type="EMBL" id="CAE0837710.1"/>
    </source>
</evidence>
<gene>
    <name evidence="2" type="ORF">EGYM00163_LOCUS49082</name>
</gene>
<sequence length="206" mass="23159">MGPTKEGTNEPGNRKRKVGRKAVREQAKKAKLEKKTTRSADWQPPACQEYVHGIVHCNAKKLLQTIIMKEFPAVTVQISPRMTCAWLKMNRKECKEHLQKGSTTVWKTTIEIKAGSNSEELHLTFQGRQMLGHVISDSFGVQCKDVVDDTDTAARVRFMSEAAAKQAIAKGKLEVLGQQLSVQEWNKALWVPRPSEPKDSNKPKSH</sequence>